<protein>
    <submittedName>
        <fullName evidence="5">Uncharacterized protein</fullName>
    </submittedName>
</protein>
<feature type="region of interest" description="Disordered" evidence="4">
    <location>
        <begin position="59"/>
        <end position="92"/>
    </location>
</feature>
<evidence type="ECO:0000256" key="4">
    <source>
        <dbReference type="SAM" id="MobiDB-lite"/>
    </source>
</evidence>
<evidence type="ECO:0000313" key="6">
    <source>
        <dbReference type="Proteomes" id="UP001285441"/>
    </source>
</evidence>
<sequence>MRGVRKTPLRIKRSWRLNIFDAEDMNPPSQRSLWMKQFGYCWGIFFVVDLDNYDKRVDPEDEERNRYSRRHSNSKSGWLQSTTPKADSPPQGETHVQAAFRLFSWITNLKEFSHRVVLVVFLLTDPEAFKQTLAIKPLSTYFPEYSSSVNNPEEAIKFLRNKFQHSERASSCIFDTADWRGAEKTISMVYEASKNLALQESGIL</sequence>
<name>A0AAE0NPT5_9PEZI</name>
<accession>A0AAE0NPT5</accession>
<evidence type="ECO:0000256" key="3">
    <source>
        <dbReference type="ARBA" id="ARBA00023224"/>
    </source>
</evidence>
<dbReference type="PROSITE" id="PS51882">
    <property type="entry name" value="G_ALPHA"/>
    <property type="match status" value="1"/>
</dbReference>
<dbReference type="GO" id="GO:0031683">
    <property type="term" value="F:G-protein beta/gamma-subunit complex binding"/>
    <property type="evidence" value="ECO:0007669"/>
    <property type="project" value="InterPro"/>
</dbReference>
<feature type="compositionally biased region" description="Polar residues" evidence="4">
    <location>
        <begin position="74"/>
        <end position="85"/>
    </location>
</feature>
<reference evidence="5" key="1">
    <citation type="journal article" date="2023" name="Mol. Phylogenet. Evol.">
        <title>Genome-scale phylogeny and comparative genomics of the fungal order Sordariales.</title>
        <authorList>
            <person name="Hensen N."/>
            <person name="Bonometti L."/>
            <person name="Westerberg I."/>
            <person name="Brannstrom I.O."/>
            <person name="Guillou S."/>
            <person name="Cros-Aarteil S."/>
            <person name="Calhoun S."/>
            <person name="Haridas S."/>
            <person name="Kuo A."/>
            <person name="Mondo S."/>
            <person name="Pangilinan J."/>
            <person name="Riley R."/>
            <person name="LaButti K."/>
            <person name="Andreopoulos B."/>
            <person name="Lipzen A."/>
            <person name="Chen C."/>
            <person name="Yan M."/>
            <person name="Daum C."/>
            <person name="Ng V."/>
            <person name="Clum A."/>
            <person name="Steindorff A."/>
            <person name="Ohm R.A."/>
            <person name="Martin F."/>
            <person name="Silar P."/>
            <person name="Natvig D.O."/>
            <person name="Lalanne C."/>
            <person name="Gautier V."/>
            <person name="Ament-Velasquez S.L."/>
            <person name="Kruys A."/>
            <person name="Hutchinson M.I."/>
            <person name="Powell A.J."/>
            <person name="Barry K."/>
            <person name="Miller A.N."/>
            <person name="Grigoriev I.V."/>
            <person name="Debuchy R."/>
            <person name="Gladieux P."/>
            <person name="Hiltunen Thoren M."/>
            <person name="Johannesson H."/>
        </authorList>
    </citation>
    <scope>NUCLEOTIDE SEQUENCE</scope>
    <source>
        <strain evidence="5">CBS 232.78</strain>
    </source>
</reference>
<evidence type="ECO:0000313" key="5">
    <source>
        <dbReference type="EMBL" id="KAK3385319.1"/>
    </source>
</evidence>
<dbReference type="EMBL" id="JAULSW010000004">
    <property type="protein sequence ID" value="KAK3385319.1"/>
    <property type="molecule type" value="Genomic_DNA"/>
</dbReference>
<gene>
    <name evidence="5" type="ORF">B0H63DRAFT_181567</name>
</gene>
<dbReference type="GO" id="GO:0005525">
    <property type="term" value="F:GTP binding"/>
    <property type="evidence" value="ECO:0007669"/>
    <property type="project" value="UniProtKB-KW"/>
</dbReference>
<dbReference type="InterPro" id="IPR001019">
    <property type="entry name" value="Gprotein_alpha_su"/>
</dbReference>
<reference evidence="5" key="2">
    <citation type="submission" date="2023-06" db="EMBL/GenBank/DDBJ databases">
        <authorList>
            <consortium name="Lawrence Berkeley National Laboratory"/>
            <person name="Haridas S."/>
            <person name="Hensen N."/>
            <person name="Bonometti L."/>
            <person name="Westerberg I."/>
            <person name="Brannstrom I.O."/>
            <person name="Guillou S."/>
            <person name="Cros-Aarteil S."/>
            <person name="Calhoun S."/>
            <person name="Kuo A."/>
            <person name="Mondo S."/>
            <person name="Pangilinan J."/>
            <person name="Riley R."/>
            <person name="LaButti K."/>
            <person name="Andreopoulos B."/>
            <person name="Lipzen A."/>
            <person name="Chen C."/>
            <person name="Yanf M."/>
            <person name="Daum C."/>
            <person name="Ng V."/>
            <person name="Clum A."/>
            <person name="Steindorff A."/>
            <person name="Ohm R."/>
            <person name="Martin F."/>
            <person name="Silar P."/>
            <person name="Natvig D."/>
            <person name="Lalanne C."/>
            <person name="Gautier V."/>
            <person name="Ament-velasquez S.L."/>
            <person name="Kruys A."/>
            <person name="Hutchinson M.I."/>
            <person name="Powell A.J."/>
            <person name="Barry K."/>
            <person name="Miller A.N."/>
            <person name="Grigoriev I.V."/>
            <person name="Debuchy R."/>
            <person name="Gladieux P."/>
            <person name="Thoren M.H."/>
            <person name="Johannesson H."/>
        </authorList>
    </citation>
    <scope>NUCLEOTIDE SEQUENCE</scope>
    <source>
        <strain evidence="5">CBS 232.78</strain>
    </source>
</reference>
<keyword evidence="1" id="KW-0547">Nucleotide-binding</keyword>
<proteinExistence type="predicted"/>
<keyword evidence="2" id="KW-0342">GTP-binding</keyword>
<keyword evidence="6" id="KW-1185">Reference proteome</keyword>
<keyword evidence="3" id="KW-0807">Transducer</keyword>
<evidence type="ECO:0000256" key="2">
    <source>
        <dbReference type="ARBA" id="ARBA00023134"/>
    </source>
</evidence>
<dbReference type="Pfam" id="PF00503">
    <property type="entry name" value="G-alpha"/>
    <property type="match status" value="1"/>
</dbReference>
<organism evidence="5 6">
    <name type="scientific">Podospora didyma</name>
    <dbReference type="NCBI Taxonomy" id="330526"/>
    <lineage>
        <taxon>Eukaryota</taxon>
        <taxon>Fungi</taxon>
        <taxon>Dikarya</taxon>
        <taxon>Ascomycota</taxon>
        <taxon>Pezizomycotina</taxon>
        <taxon>Sordariomycetes</taxon>
        <taxon>Sordariomycetidae</taxon>
        <taxon>Sordariales</taxon>
        <taxon>Podosporaceae</taxon>
        <taxon>Podospora</taxon>
    </lineage>
</organism>
<comment type="caution">
    <text evidence="5">The sequence shown here is derived from an EMBL/GenBank/DDBJ whole genome shotgun (WGS) entry which is preliminary data.</text>
</comment>
<dbReference type="Gene3D" id="3.40.50.300">
    <property type="entry name" value="P-loop containing nucleotide triphosphate hydrolases"/>
    <property type="match status" value="1"/>
</dbReference>
<dbReference type="Proteomes" id="UP001285441">
    <property type="component" value="Unassembled WGS sequence"/>
</dbReference>
<evidence type="ECO:0000256" key="1">
    <source>
        <dbReference type="ARBA" id="ARBA00022741"/>
    </source>
</evidence>
<dbReference type="InterPro" id="IPR027417">
    <property type="entry name" value="P-loop_NTPase"/>
</dbReference>
<dbReference type="GO" id="GO:0003924">
    <property type="term" value="F:GTPase activity"/>
    <property type="evidence" value="ECO:0007669"/>
    <property type="project" value="InterPro"/>
</dbReference>
<dbReference type="AlphaFoldDB" id="A0AAE0NPT5"/>
<dbReference type="GO" id="GO:0007186">
    <property type="term" value="P:G protein-coupled receptor signaling pathway"/>
    <property type="evidence" value="ECO:0007669"/>
    <property type="project" value="InterPro"/>
</dbReference>
<dbReference type="SUPFAM" id="SSF52540">
    <property type="entry name" value="P-loop containing nucleoside triphosphate hydrolases"/>
    <property type="match status" value="1"/>
</dbReference>